<protein>
    <submittedName>
        <fullName evidence="1">Uncharacterized protein</fullName>
    </submittedName>
</protein>
<reference evidence="1 2" key="1">
    <citation type="submission" date="2019-07" db="EMBL/GenBank/DDBJ databases">
        <title>Complete Genome Sequence of Leptotrichia hofstadii Strain JCM16775.</title>
        <authorList>
            <person name="Watanabe S."/>
            <person name="Cui L."/>
        </authorList>
    </citation>
    <scope>NUCLEOTIDE SEQUENCE [LARGE SCALE GENOMIC DNA]</scope>
    <source>
        <strain evidence="1 2">JCM16775</strain>
    </source>
</reference>
<name>A0A510JID5_9FUSO</name>
<evidence type="ECO:0000313" key="1">
    <source>
        <dbReference type="EMBL" id="BBM37593.1"/>
    </source>
</evidence>
<dbReference type="Pfam" id="PF19991">
    <property type="entry name" value="HMA_2"/>
    <property type="match status" value="1"/>
</dbReference>
<evidence type="ECO:0000313" key="2">
    <source>
        <dbReference type="Proteomes" id="UP000321892"/>
    </source>
</evidence>
<dbReference type="OrthoDB" id="2053977at2"/>
<dbReference type="EMBL" id="AP019823">
    <property type="protein sequence ID" value="BBM37593.1"/>
    <property type="molecule type" value="Genomic_DNA"/>
</dbReference>
<organism evidence="1 2">
    <name type="scientific">Leptotrichia hofstadii</name>
    <dbReference type="NCBI Taxonomy" id="157688"/>
    <lineage>
        <taxon>Bacteria</taxon>
        <taxon>Fusobacteriati</taxon>
        <taxon>Fusobacteriota</taxon>
        <taxon>Fusobacteriia</taxon>
        <taxon>Fusobacteriales</taxon>
        <taxon>Leptotrichiaceae</taxon>
        <taxon>Leptotrichia</taxon>
    </lineage>
</organism>
<dbReference type="KEGG" id="lhf:JCM16775_0277"/>
<dbReference type="Proteomes" id="UP000321892">
    <property type="component" value="Chromosome"/>
</dbReference>
<dbReference type="AlphaFoldDB" id="A0A510JID5"/>
<sequence>MLENLFKATYLMFNQIKVVHSIPGRLRLSVPNLSKIPEELKKYDYRVTELILSKKGIKSIEYSYVTNKILIYYDVKLISEKQILDWLNKVWKTMINHSELYENKSLKEIEDNLDTFYNIIKEL</sequence>
<dbReference type="RefSeq" id="WP_026745212.1">
    <property type="nucleotide sequence ID" value="NZ_AP019823.1"/>
</dbReference>
<gene>
    <name evidence="1" type="ORF">JCM16775_0277</name>
</gene>
<accession>A0A510JID5</accession>
<keyword evidence="2" id="KW-1185">Reference proteome</keyword>
<proteinExistence type="predicted"/>